<name>A0A6L2Q121_COPFO</name>
<feature type="compositionally biased region" description="Basic and acidic residues" evidence="1">
    <location>
        <begin position="487"/>
        <end position="503"/>
    </location>
</feature>
<feature type="compositionally biased region" description="Polar residues" evidence="1">
    <location>
        <begin position="725"/>
        <end position="743"/>
    </location>
</feature>
<feature type="compositionally biased region" description="Basic and acidic residues" evidence="1">
    <location>
        <begin position="133"/>
        <end position="154"/>
    </location>
</feature>
<evidence type="ECO:0008006" key="4">
    <source>
        <dbReference type="Google" id="ProtNLM"/>
    </source>
</evidence>
<comment type="caution">
    <text evidence="2">The sequence shown here is derived from an EMBL/GenBank/DDBJ whole genome shotgun (WGS) entry which is preliminary data.</text>
</comment>
<feature type="compositionally biased region" description="Polar residues" evidence="1">
    <location>
        <begin position="852"/>
        <end position="877"/>
    </location>
</feature>
<feature type="region of interest" description="Disordered" evidence="1">
    <location>
        <begin position="1115"/>
        <end position="1135"/>
    </location>
</feature>
<dbReference type="PANTHER" id="PTHR15410:SF2">
    <property type="entry name" value="HIRA-INTERACTING PROTEIN 3"/>
    <property type="match status" value="1"/>
</dbReference>
<evidence type="ECO:0000313" key="3">
    <source>
        <dbReference type="Proteomes" id="UP000502823"/>
    </source>
</evidence>
<protein>
    <recommendedName>
        <fullName evidence="4">Histone chaperone domain-containing protein</fullName>
    </recommendedName>
</protein>
<feature type="region of interest" description="Disordered" evidence="1">
    <location>
        <begin position="122"/>
        <end position="1042"/>
    </location>
</feature>
<reference evidence="3" key="1">
    <citation type="submission" date="2020-01" db="EMBL/GenBank/DDBJ databases">
        <title>Draft genome sequence of the Termite Coptotermes fromosanus.</title>
        <authorList>
            <person name="Itakura S."/>
            <person name="Yosikawa Y."/>
            <person name="Umezawa K."/>
        </authorList>
    </citation>
    <scope>NUCLEOTIDE SEQUENCE [LARGE SCALE GENOMIC DNA]</scope>
</reference>
<feature type="compositionally biased region" description="Basic and acidic residues" evidence="1">
    <location>
        <begin position="244"/>
        <end position="264"/>
    </location>
</feature>
<feature type="compositionally biased region" description="Basic residues" evidence="1">
    <location>
        <begin position="647"/>
        <end position="657"/>
    </location>
</feature>
<feature type="compositionally biased region" description="Basic and acidic residues" evidence="1">
    <location>
        <begin position="284"/>
        <end position="315"/>
    </location>
</feature>
<organism evidence="2 3">
    <name type="scientific">Coptotermes formosanus</name>
    <name type="common">Formosan subterranean termite</name>
    <dbReference type="NCBI Taxonomy" id="36987"/>
    <lineage>
        <taxon>Eukaryota</taxon>
        <taxon>Metazoa</taxon>
        <taxon>Ecdysozoa</taxon>
        <taxon>Arthropoda</taxon>
        <taxon>Hexapoda</taxon>
        <taxon>Insecta</taxon>
        <taxon>Pterygota</taxon>
        <taxon>Neoptera</taxon>
        <taxon>Polyneoptera</taxon>
        <taxon>Dictyoptera</taxon>
        <taxon>Blattodea</taxon>
        <taxon>Blattoidea</taxon>
        <taxon>Termitoidae</taxon>
        <taxon>Rhinotermitidae</taxon>
        <taxon>Coptotermes</taxon>
    </lineage>
</organism>
<proteinExistence type="predicted"/>
<dbReference type="EMBL" id="BLKM01000562">
    <property type="protein sequence ID" value="GFG35657.1"/>
    <property type="molecule type" value="Genomic_DNA"/>
</dbReference>
<feature type="compositionally biased region" description="Basic and acidic residues" evidence="1">
    <location>
        <begin position="166"/>
        <end position="179"/>
    </location>
</feature>
<dbReference type="InParanoid" id="A0A6L2Q121"/>
<dbReference type="PANTHER" id="PTHR15410">
    <property type="entry name" value="HIRA-INTERACTING PROTEIN 3"/>
    <property type="match status" value="1"/>
</dbReference>
<feature type="compositionally biased region" description="Basic and acidic residues" evidence="1">
    <location>
        <begin position="206"/>
        <end position="220"/>
    </location>
</feature>
<dbReference type="Proteomes" id="UP000502823">
    <property type="component" value="Unassembled WGS sequence"/>
</dbReference>
<feature type="compositionally biased region" description="Basic and acidic residues" evidence="1">
    <location>
        <begin position="343"/>
        <end position="353"/>
    </location>
</feature>
<feature type="region of interest" description="Disordered" evidence="1">
    <location>
        <begin position="1"/>
        <end position="75"/>
    </location>
</feature>
<evidence type="ECO:0000313" key="2">
    <source>
        <dbReference type="EMBL" id="GFG35657.1"/>
    </source>
</evidence>
<feature type="compositionally biased region" description="Polar residues" evidence="1">
    <location>
        <begin position="1122"/>
        <end position="1135"/>
    </location>
</feature>
<feature type="compositionally biased region" description="Basic and acidic residues" evidence="1">
    <location>
        <begin position="684"/>
        <end position="696"/>
    </location>
</feature>
<accession>A0A6L2Q121</accession>
<feature type="compositionally biased region" description="Basic and acidic residues" evidence="1">
    <location>
        <begin position="1021"/>
        <end position="1040"/>
    </location>
</feature>
<feature type="compositionally biased region" description="Polar residues" evidence="1">
    <location>
        <begin position="180"/>
        <end position="201"/>
    </location>
</feature>
<dbReference type="OrthoDB" id="552755at2759"/>
<gene>
    <name evidence="2" type="ORF">Cfor_11446</name>
</gene>
<sequence length="1164" mass="130513">MSHSDDHVSALETQKRRRQESDSDSENDFRVVKKYKRKGAELRASLQQMSSDSEEDNDVKSVKKRQKLFQDKEGSSKKLDTLGSLIAENVNLGKKFSSAHKKNKNKVLKNQVEVSGYEDCDTEIIANEEDEDDTKKLGSKHLTERKKLQDRNCSSDDLVDCISCDDVTKKSSAKQETRRQSGNISDDENSIQSSPSKQSMQIHVKKSVDKPESSKRECMLKEQVTSSESQDETSDISKSALEAVKNEEKQQNRETKVKDGRDAAPDSDSIEEEPLKTATKKSVKQRDSPAASDRENNKEKQQTMEAKLRDGREVASDSDSMEEETLKTVVKKSFQQRDSFTGSDRENSKEEQQNAKTKVKREVASDSDSLEEETHKTVVKKSIKHRDSSTGSDRENSKQEQQNATTKVKGRREAAPDSDSMEEEPLKTVTKKSVKQKESSTGSDRENSKDKQQNAKTKLKDGREVASDSDSMEEETLKTVAKKSIKHRDISTGSDREKSKDKQQNAMTKLNGGREAAPDSDSMQEEPLKIVTKKSVKKRESSTGSGRENSKDKQQNSKTKMKDGREVAFDSDSMEEETLKTVAKKIVKQRGSSTDTDREKRQTIKANVNNGREAASDSDSLEEESLKTIAKKSAKHRVSSPDSRKEGRARKQQKAKTKIRDKVGKDSDSDEEKLSKTIPKKIIGKREGSAGEESCKKKQLRAKTTIKGGRQKRSDSDSEDEKPLNTISKNTIRQRDGLNNANRKNVKTKTNRRQGQFRDPDSEEEVSTEDLTAGKLRKVRRGSESSSDDSKLNKSKPKTQKEIRTYSSDSDDNGPLKRLEAKTEIKQTRRREKGKETSGKNADSDMEAGKSFKNSGQETHTNSDPSDMTVDQSVSQKESQKNHKKGKAEKTELIVSDSAEELDVSAGNRKSKTVKKESYGSASDVASDALTKMRVANAVKGMKGKQSTEDSTDSSDVDEHKSKKTSSETKTSYHCMSSTESEDSGAGTKTRKTEAIKKAPTKKKSHKSSGSSSDSSDSDEENSRKDKQEKGKKPVTENKRITSLKRYLRLAGIHTVTYSKVLQNCRSNKAKIEGLLDLLRKEGLRGKPSIQKCKRLRKKIETRREVQELDVGNIMEEKGRPQRSSRYSSAKNYSENYKHDAEEKAALIKQKFSRIRDIIDSESD</sequence>
<feature type="compositionally biased region" description="Acidic residues" evidence="1">
    <location>
        <begin position="122"/>
        <end position="132"/>
    </location>
</feature>
<feature type="compositionally biased region" description="Basic and acidic residues" evidence="1">
    <location>
        <begin position="957"/>
        <end position="967"/>
    </location>
</feature>
<evidence type="ECO:0000256" key="1">
    <source>
        <dbReference type="SAM" id="MobiDB-lite"/>
    </source>
</evidence>
<feature type="compositionally biased region" description="Basic and acidic residues" evidence="1">
    <location>
        <begin position="385"/>
        <end position="398"/>
    </location>
</feature>
<feature type="compositionally biased region" description="Basic and acidic residues" evidence="1">
    <location>
        <begin position="814"/>
        <end position="838"/>
    </location>
</feature>
<dbReference type="InterPro" id="IPR037647">
    <property type="entry name" value="HIRIP3"/>
</dbReference>
<keyword evidence="3" id="KW-1185">Reference proteome</keyword>
<dbReference type="AlphaFoldDB" id="A0A6L2Q121"/>
<feature type="compositionally biased region" description="Basic and acidic residues" evidence="1">
    <location>
        <begin position="548"/>
        <end position="568"/>
    </location>
</feature>
<feature type="compositionally biased region" description="Basic and acidic residues" evidence="1">
    <location>
        <begin position="435"/>
        <end position="466"/>
    </location>
</feature>
<feature type="compositionally biased region" description="Basic and acidic residues" evidence="1">
    <location>
        <begin position="658"/>
        <end position="675"/>
    </location>
</feature>
<feature type="compositionally biased region" description="Basic residues" evidence="1">
    <location>
        <begin position="629"/>
        <end position="638"/>
    </location>
</feature>
<dbReference type="GO" id="GO:0005634">
    <property type="term" value="C:nucleus"/>
    <property type="evidence" value="ECO:0007669"/>
    <property type="project" value="TreeGrafter"/>
</dbReference>